<comment type="function">
    <text evidence="8">Ferredoxins are iron-sulfur proteins that transfer electrons in a wide variety of metabolic reactions.</text>
</comment>
<gene>
    <name evidence="10" type="primary">fer</name>
    <name evidence="10" type="ORF">GCM10007968_04260</name>
</gene>
<evidence type="ECO:0000256" key="8">
    <source>
        <dbReference type="RuleBase" id="RU368020"/>
    </source>
</evidence>
<evidence type="ECO:0000256" key="7">
    <source>
        <dbReference type="ARBA" id="ARBA00023014"/>
    </source>
</evidence>
<comment type="caution">
    <text evidence="10">The sequence shown here is derived from an EMBL/GenBank/DDBJ whole genome shotgun (WGS) entry which is preliminary data.</text>
</comment>
<dbReference type="PROSITE" id="PS51379">
    <property type="entry name" value="4FE4S_FER_2"/>
    <property type="match status" value="1"/>
</dbReference>
<dbReference type="GO" id="GO:0005506">
    <property type="term" value="F:iron ion binding"/>
    <property type="evidence" value="ECO:0007669"/>
    <property type="project" value="UniProtKB-UniRule"/>
</dbReference>
<dbReference type="InterPro" id="IPR001080">
    <property type="entry name" value="3Fe4S_ferredoxin"/>
</dbReference>
<evidence type="ECO:0000259" key="9">
    <source>
        <dbReference type="PROSITE" id="PS51379"/>
    </source>
</evidence>
<evidence type="ECO:0000256" key="4">
    <source>
        <dbReference type="ARBA" id="ARBA00022723"/>
    </source>
</evidence>
<evidence type="ECO:0000256" key="2">
    <source>
        <dbReference type="ARBA" id="ARBA00022448"/>
    </source>
</evidence>
<dbReference type="PANTHER" id="PTHR39163:SF1">
    <property type="entry name" value="FERREDOXIN"/>
    <property type="match status" value="1"/>
</dbReference>
<evidence type="ECO:0000313" key="10">
    <source>
        <dbReference type="EMBL" id="GGL43483.1"/>
    </source>
</evidence>
<proteinExistence type="predicted"/>
<name>A0A917RY57_9BACL</name>
<protein>
    <recommendedName>
        <fullName evidence="8">Ferredoxin</fullName>
    </recommendedName>
</protein>
<evidence type="ECO:0000256" key="5">
    <source>
        <dbReference type="ARBA" id="ARBA00022982"/>
    </source>
</evidence>
<dbReference type="AlphaFoldDB" id="A0A917RY57"/>
<feature type="domain" description="4Fe-4S ferredoxin-type" evidence="9">
    <location>
        <begin position="3"/>
        <end position="31"/>
    </location>
</feature>
<keyword evidence="6 8" id="KW-0408">Iron</keyword>
<evidence type="ECO:0000256" key="6">
    <source>
        <dbReference type="ARBA" id="ARBA00023004"/>
    </source>
</evidence>
<keyword evidence="5 8" id="KW-0249">Electron transport</keyword>
<evidence type="ECO:0000256" key="1">
    <source>
        <dbReference type="ARBA" id="ARBA00001966"/>
    </source>
</evidence>
<sequence>MAKYTRVNQDTCIACGACQASAPDIFDCDGEEIAFSLIDENKGIRPIPEALLEDLEDAYMGCPTESIEVAEHPLVDGIKEQ</sequence>
<dbReference type="Gene3D" id="3.30.70.20">
    <property type="match status" value="1"/>
</dbReference>
<dbReference type="InterPro" id="IPR017896">
    <property type="entry name" value="4Fe4S_Fe-S-bd"/>
</dbReference>
<dbReference type="Pfam" id="PF13370">
    <property type="entry name" value="Fer4_13"/>
    <property type="match status" value="1"/>
</dbReference>
<dbReference type="EMBL" id="BMOK01000001">
    <property type="protein sequence ID" value="GGL43483.1"/>
    <property type="molecule type" value="Genomic_DNA"/>
</dbReference>
<dbReference type="GO" id="GO:0009055">
    <property type="term" value="F:electron transfer activity"/>
    <property type="evidence" value="ECO:0007669"/>
    <property type="project" value="UniProtKB-UniRule"/>
</dbReference>
<keyword evidence="2 8" id="KW-0813">Transport</keyword>
<dbReference type="PRINTS" id="PR00352">
    <property type="entry name" value="3FE4SFRDOXIN"/>
</dbReference>
<dbReference type="GO" id="GO:0051539">
    <property type="term" value="F:4 iron, 4 sulfur cluster binding"/>
    <property type="evidence" value="ECO:0007669"/>
    <property type="project" value="UniProtKB-KW"/>
</dbReference>
<keyword evidence="11" id="KW-1185">Reference proteome</keyword>
<keyword evidence="7 8" id="KW-0411">Iron-sulfur</keyword>
<reference evidence="10" key="1">
    <citation type="journal article" date="2014" name="Int. J. Syst. Evol. Microbiol.">
        <title>Complete genome sequence of Corynebacterium casei LMG S-19264T (=DSM 44701T), isolated from a smear-ripened cheese.</title>
        <authorList>
            <consortium name="US DOE Joint Genome Institute (JGI-PGF)"/>
            <person name="Walter F."/>
            <person name="Albersmeier A."/>
            <person name="Kalinowski J."/>
            <person name="Ruckert C."/>
        </authorList>
    </citation>
    <scope>NUCLEOTIDE SEQUENCE</scope>
    <source>
        <strain evidence="10">JCM 15325</strain>
    </source>
</reference>
<evidence type="ECO:0000256" key="3">
    <source>
        <dbReference type="ARBA" id="ARBA00022485"/>
    </source>
</evidence>
<evidence type="ECO:0000313" key="11">
    <source>
        <dbReference type="Proteomes" id="UP000654670"/>
    </source>
</evidence>
<dbReference type="Proteomes" id="UP000654670">
    <property type="component" value="Unassembled WGS sequence"/>
</dbReference>
<dbReference type="PANTHER" id="PTHR39163">
    <property type="entry name" value="FERREDOXIN"/>
    <property type="match status" value="1"/>
</dbReference>
<keyword evidence="4 8" id="KW-0479">Metal-binding</keyword>
<comment type="cofactor">
    <cofactor evidence="1">
        <name>[4Fe-4S] cluster</name>
        <dbReference type="ChEBI" id="CHEBI:49883"/>
    </cofactor>
</comment>
<reference evidence="10" key="2">
    <citation type="submission" date="2020-09" db="EMBL/GenBank/DDBJ databases">
        <authorList>
            <person name="Sun Q."/>
            <person name="Ohkuma M."/>
        </authorList>
    </citation>
    <scope>NUCLEOTIDE SEQUENCE</scope>
    <source>
        <strain evidence="10">JCM 15325</strain>
    </source>
</reference>
<accession>A0A917RY57</accession>
<dbReference type="InterPro" id="IPR052395">
    <property type="entry name" value="ET_Ferredoxin"/>
</dbReference>
<dbReference type="SUPFAM" id="SSF54862">
    <property type="entry name" value="4Fe-4S ferredoxins"/>
    <property type="match status" value="1"/>
</dbReference>
<keyword evidence="3" id="KW-0004">4Fe-4S</keyword>
<dbReference type="RefSeq" id="WP_188801406.1">
    <property type="nucleotide sequence ID" value="NZ_BMOK01000001.1"/>
</dbReference>
<organism evidence="10 11">
    <name type="scientific">Sporolactobacillus putidus</name>
    <dbReference type="NCBI Taxonomy" id="492735"/>
    <lineage>
        <taxon>Bacteria</taxon>
        <taxon>Bacillati</taxon>
        <taxon>Bacillota</taxon>
        <taxon>Bacilli</taxon>
        <taxon>Bacillales</taxon>
        <taxon>Sporolactobacillaceae</taxon>
        <taxon>Sporolactobacillus</taxon>
    </lineage>
</organism>